<evidence type="ECO:0008006" key="4">
    <source>
        <dbReference type="Google" id="ProtNLM"/>
    </source>
</evidence>
<keyword evidence="3" id="KW-1185">Reference proteome</keyword>
<feature type="transmembrane region" description="Helical" evidence="1">
    <location>
        <begin position="29"/>
        <end position="50"/>
    </location>
</feature>
<keyword evidence="1" id="KW-0472">Membrane</keyword>
<protein>
    <recommendedName>
        <fullName evidence="4">DUF3592 domain-containing protein</fullName>
    </recommendedName>
</protein>
<evidence type="ECO:0000313" key="3">
    <source>
        <dbReference type="Proteomes" id="UP000594342"/>
    </source>
</evidence>
<keyword evidence="1" id="KW-0812">Transmembrane</keyword>
<dbReference type="Proteomes" id="UP000594342">
    <property type="component" value="Unassembled WGS sequence"/>
</dbReference>
<gene>
    <name evidence="2" type="ORF">YASMINEVIRUS_158</name>
</gene>
<evidence type="ECO:0000313" key="2">
    <source>
        <dbReference type="EMBL" id="VBB17695.1"/>
    </source>
</evidence>
<name>A0A5K0U7B6_9VIRU</name>
<feature type="transmembrane region" description="Helical" evidence="1">
    <location>
        <begin position="141"/>
        <end position="162"/>
    </location>
</feature>
<evidence type="ECO:0000256" key="1">
    <source>
        <dbReference type="SAM" id="Phobius"/>
    </source>
</evidence>
<proteinExistence type="predicted"/>
<organism evidence="2 3">
    <name type="scientific">Yasminevirus sp. GU-2018</name>
    <dbReference type="NCBI Taxonomy" id="2420051"/>
    <lineage>
        <taxon>Viruses</taxon>
        <taxon>Varidnaviria</taxon>
        <taxon>Bamfordvirae</taxon>
        <taxon>Nucleocytoviricota</taxon>
        <taxon>Megaviricetes</taxon>
        <taxon>Imitervirales</taxon>
        <taxon>Mimiviridae</taxon>
        <taxon>Klosneuvirinae</taxon>
        <taxon>Yasminevirus</taxon>
        <taxon>Yasminevirus saudimassiliense</taxon>
    </lineage>
</organism>
<dbReference type="EMBL" id="UPSH01000001">
    <property type="protein sequence ID" value="VBB17695.1"/>
    <property type="molecule type" value="Genomic_DNA"/>
</dbReference>
<keyword evidence="1" id="KW-1133">Transmembrane helix</keyword>
<sequence length="183" mass="19876">METASKPVSDWGNTLYDGASGLGTFKADLGMVIALVVGCVLIVIGAYLVVTDDSDKYLRIKGVVVSPNCVKSSVSYDDKGRAVENFKCNMVVSYKINGKVYSKKIYMNSSSSYIKDEPIDLMVSKTDYQNVQLASMDKSTLGSVMVLIAVVVVALSYLNYYLTHNYKVFAAAQGANTVVGLFR</sequence>
<accession>A0A5K0U7B6</accession>
<reference evidence="2 3" key="1">
    <citation type="submission" date="2018-10" db="EMBL/GenBank/DDBJ databases">
        <authorList>
            <consortium name="IHU Genomes"/>
        </authorList>
    </citation>
    <scope>NUCLEOTIDE SEQUENCE [LARGE SCALE GENOMIC DNA]</scope>
    <source>
        <strain evidence="2 3">A1</strain>
    </source>
</reference>
<comment type="caution">
    <text evidence="2">The sequence shown here is derived from an EMBL/GenBank/DDBJ whole genome shotgun (WGS) entry which is preliminary data.</text>
</comment>